<evidence type="ECO:0000313" key="15">
    <source>
        <dbReference type="Proteomes" id="UP000298429"/>
    </source>
</evidence>
<evidence type="ECO:0000313" key="14">
    <source>
        <dbReference type="EMBL" id="TGM10162.1"/>
    </source>
</evidence>
<evidence type="ECO:0000256" key="9">
    <source>
        <dbReference type="ARBA" id="ARBA00023012"/>
    </source>
</evidence>
<comment type="caution">
    <text evidence="14">The sequence shown here is derived from an EMBL/GenBank/DDBJ whole genome shotgun (WGS) entry which is preliminary data.</text>
</comment>
<keyword evidence="5" id="KW-0808">Transferase</keyword>
<dbReference type="PANTHER" id="PTHR43065:SF10">
    <property type="entry name" value="PEROXIDE STRESS-ACTIVATED HISTIDINE KINASE MAK3"/>
    <property type="match status" value="1"/>
</dbReference>
<gene>
    <name evidence="14" type="ORF">EHQ76_00480</name>
</gene>
<dbReference type="Pfam" id="PF22673">
    <property type="entry name" value="MCP-like_PDC_1"/>
    <property type="match status" value="1"/>
</dbReference>
<evidence type="ECO:0000256" key="5">
    <source>
        <dbReference type="ARBA" id="ARBA00022679"/>
    </source>
</evidence>
<dbReference type="CDD" id="cd00082">
    <property type="entry name" value="HisKA"/>
    <property type="match status" value="1"/>
</dbReference>
<dbReference type="CDD" id="cd12913">
    <property type="entry name" value="PDC1_MCP_like"/>
    <property type="match status" value="1"/>
</dbReference>
<evidence type="ECO:0000256" key="8">
    <source>
        <dbReference type="ARBA" id="ARBA00022840"/>
    </source>
</evidence>
<keyword evidence="7" id="KW-0418">Kinase</keyword>
<evidence type="ECO:0000259" key="13">
    <source>
        <dbReference type="PROSITE" id="PS50885"/>
    </source>
</evidence>
<dbReference type="EC" id="2.7.13.3" evidence="3"/>
<dbReference type="Pfam" id="PF00672">
    <property type="entry name" value="HAMP"/>
    <property type="match status" value="1"/>
</dbReference>
<evidence type="ECO:0000256" key="6">
    <source>
        <dbReference type="ARBA" id="ARBA00022741"/>
    </source>
</evidence>
<organism evidence="14 15">
    <name type="scientific">Leptospira barantonii</name>
    <dbReference type="NCBI Taxonomy" id="2023184"/>
    <lineage>
        <taxon>Bacteria</taxon>
        <taxon>Pseudomonadati</taxon>
        <taxon>Spirochaetota</taxon>
        <taxon>Spirochaetia</taxon>
        <taxon>Leptospirales</taxon>
        <taxon>Leptospiraceae</taxon>
        <taxon>Leptospira</taxon>
    </lineage>
</organism>
<dbReference type="Gene3D" id="6.10.340.10">
    <property type="match status" value="1"/>
</dbReference>
<feature type="domain" description="Histidine kinase" evidence="12">
    <location>
        <begin position="615"/>
        <end position="820"/>
    </location>
</feature>
<evidence type="ECO:0000256" key="7">
    <source>
        <dbReference type="ARBA" id="ARBA00022777"/>
    </source>
</evidence>
<protein>
    <recommendedName>
        <fullName evidence="3">histidine kinase</fullName>
        <ecNumber evidence="3">2.7.13.3</ecNumber>
    </recommendedName>
</protein>
<evidence type="ECO:0000256" key="4">
    <source>
        <dbReference type="ARBA" id="ARBA00022553"/>
    </source>
</evidence>
<comment type="subcellular location">
    <subcellularLocation>
        <location evidence="2">Membrane</location>
    </subcellularLocation>
</comment>
<keyword evidence="9" id="KW-0902">Two-component regulatory system</keyword>
<dbReference type="InterPro" id="IPR036890">
    <property type="entry name" value="HATPase_C_sf"/>
</dbReference>
<dbReference type="SUPFAM" id="SSF158472">
    <property type="entry name" value="HAMP domain-like"/>
    <property type="match status" value="1"/>
</dbReference>
<accession>A0A5F2BUT5</accession>
<keyword evidence="8" id="KW-0067">ATP-binding</keyword>
<sequence>MEIYFKSFSKFLSIQSFRPILCDRVSSSKSDTRFVTSMKKNDIFSTEHHSTNGKTEDPFRSSFTKNLIGKKQKLGIRTRISVILAALLSVGALLVTTINSVVAYQRLKQEAESGARLASEKYTREISQFLNVGLGAVRSFKSVLEKTRPTRPMLADAFGGFLHIQPDYFGVWAVFEPNAFDGLDNSYRNTKGHDASGRFVPYINRALDENKLVYENCVNYEDPGPKGLYYSVPRQTQKEFLTEPTSYLVSGKWILMVSIVAPVFRDSKFAGVVGVDVTIERMQTKIGSIRPFRNQGYLAFLSPDGSFAANGKDPSTVGKLIAEPSERKRITEGIASGQPFLENKDGFTHYYYPVLLGDAPRPWAVRVSIPDSLYSGDLIYLWFISLVSTFVILGFILLTLRFSFDRYVLKGLSKAIAYSEQIAKGNLTARAHYPREDEIGALLGAMDKMREDLSMYLEERIATQAALRESEEIRKRNELIEAQKKHLEEALENLRKAQNQLLHSVRMATLGQLSAGISHELNNPLGAIKASNQTLLASVPKMRSMLPTVHSILSLASPEERNLYISFIDACRKGDSGIAGLEVRRRRKNISNTLKEWEVPNSDALADTIADMGVENLPETYKPLFQMTNRETLLEYIYLEEIYFRNSDTIRVSVDRASKILFELRNYSEAGDETAVKRVHIEETLETVFTVYQHYIRRGVDLTRSIEEIPPVLCVREEIVQIWTHLIFNALQAMQFKGKLTVRLFQEEDEAVVEIEDNGPGIPDDIRDKIFEPFFTTKDAGEGSGLGLDLVRKLLDKNEGRIELFTEPGKTVFRVFLPIN</sequence>
<keyword evidence="11" id="KW-1133">Transmembrane helix</keyword>
<name>A0A5F2BUT5_9LEPT</name>
<dbReference type="Pfam" id="PF02518">
    <property type="entry name" value="HATPase_c"/>
    <property type="match status" value="1"/>
</dbReference>
<dbReference type="InterPro" id="IPR036097">
    <property type="entry name" value="HisK_dim/P_sf"/>
</dbReference>
<dbReference type="Gene3D" id="3.30.565.10">
    <property type="entry name" value="Histidine kinase-like ATPase, C-terminal domain"/>
    <property type="match status" value="1"/>
</dbReference>
<evidence type="ECO:0000256" key="1">
    <source>
        <dbReference type="ARBA" id="ARBA00000085"/>
    </source>
</evidence>
<dbReference type="Proteomes" id="UP000298429">
    <property type="component" value="Unassembled WGS sequence"/>
</dbReference>
<dbReference type="InterPro" id="IPR003594">
    <property type="entry name" value="HATPase_dom"/>
</dbReference>
<feature type="transmembrane region" description="Helical" evidence="11">
    <location>
        <begin position="379"/>
        <end position="400"/>
    </location>
</feature>
<dbReference type="GO" id="GO:0000155">
    <property type="term" value="F:phosphorelay sensor kinase activity"/>
    <property type="evidence" value="ECO:0007669"/>
    <property type="project" value="InterPro"/>
</dbReference>
<dbReference type="Gene3D" id="3.30.450.20">
    <property type="entry name" value="PAS domain"/>
    <property type="match status" value="2"/>
</dbReference>
<feature type="coiled-coil region" evidence="10">
    <location>
        <begin position="470"/>
        <end position="507"/>
    </location>
</feature>
<dbReference type="OrthoDB" id="343970at2"/>
<dbReference type="InterPro" id="IPR004358">
    <property type="entry name" value="Sig_transdc_His_kin-like_C"/>
</dbReference>
<evidence type="ECO:0000259" key="12">
    <source>
        <dbReference type="PROSITE" id="PS50109"/>
    </source>
</evidence>
<dbReference type="EMBL" id="RQGN01000003">
    <property type="protein sequence ID" value="TGM10162.1"/>
    <property type="molecule type" value="Genomic_DNA"/>
</dbReference>
<evidence type="ECO:0000256" key="3">
    <source>
        <dbReference type="ARBA" id="ARBA00012438"/>
    </source>
</evidence>
<feature type="domain" description="HAMP" evidence="13">
    <location>
        <begin position="406"/>
        <end position="458"/>
    </location>
</feature>
<dbReference type="GO" id="GO:0005524">
    <property type="term" value="F:ATP binding"/>
    <property type="evidence" value="ECO:0007669"/>
    <property type="project" value="UniProtKB-KW"/>
</dbReference>
<keyword evidence="11" id="KW-0472">Membrane</keyword>
<dbReference type="GO" id="GO:0016020">
    <property type="term" value="C:membrane"/>
    <property type="evidence" value="ECO:0007669"/>
    <property type="project" value="UniProtKB-SubCell"/>
</dbReference>
<comment type="catalytic activity">
    <reaction evidence="1">
        <text>ATP + protein L-histidine = ADP + protein N-phospho-L-histidine.</text>
        <dbReference type="EC" id="2.7.13.3"/>
    </reaction>
</comment>
<feature type="transmembrane region" description="Helical" evidence="11">
    <location>
        <begin position="80"/>
        <end position="104"/>
    </location>
</feature>
<dbReference type="AlphaFoldDB" id="A0A5F2BUT5"/>
<keyword evidence="10" id="KW-0175">Coiled coil</keyword>
<dbReference type="CDD" id="cd06225">
    <property type="entry name" value="HAMP"/>
    <property type="match status" value="1"/>
</dbReference>
<dbReference type="SUPFAM" id="SSF47384">
    <property type="entry name" value="Homodimeric domain of signal transducing histidine kinase"/>
    <property type="match status" value="1"/>
</dbReference>
<dbReference type="InterPro" id="IPR003661">
    <property type="entry name" value="HisK_dim/P_dom"/>
</dbReference>
<dbReference type="InterPro" id="IPR005467">
    <property type="entry name" value="His_kinase_dom"/>
</dbReference>
<dbReference type="InterPro" id="IPR003660">
    <property type="entry name" value="HAMP_dom"/>
</dbReference>
<evidence type="ECO:0000256" key="2">
    <source>
        <dbReference type="ARBA" id="ARBA00004370"/>
    </source>
</evidence>
<keyword evidence="11" id="KW-0812">Transmembrane</keyword>
<keyword evidence="4" id="KW-0597">Phosphoprotein</keyword>
<dbReference type="PRINTS" id="PR00344">
    <property type="entry name" value="BCTRLSENSOR"/>
</dbReference>
<evidence type="ECO:0000256" key="11">
    <source>
        <dbReference type="SAM" id="Phobius"/>
    </source>
</evidence>
<dbReference type="SMART" id="SM00387">
    <property type="entry name" value="HATPase_c"/>
    <property type="match status" value="1"/>
</dbReference>
<dbReference type="PROSITE" id="PS50109">
    <property type="entry name" value="HIS_KIN"/>
    <property type="match status" value="1"/>
</dbReference>
<dbReference type="SMART" id="SM00304">
    <property type="entry name" value="HAMP"/>
    <property type="match status" value="1"/>
</dbReference>
<reference evidence="14 15" key="1">
    <citation type="journal article" date="2019" name="PLoS Negl. Trop. Dis.">
        <title>Revisiting the worldwide diversity of Leptospira species in the environment.</title>
        <authorList>
            <person name="Vincent A.T."/>
            <person name="Schiettekatte O."/>
            <person name="Bourhy P."/>
            <person name="Veyrier F.J."/>
            <person name="Picardeau M."/>
        </authorList>
    </citation>
    <scope>NUCLEOTIDE SEQUENCE [LARGE SCALE GENOMIC DNA]</scope>
    <source>
        <strain evidence="14 15">201702444</strain>
    </source>
</reference>
<dbReference type="PROSITE" id="PS50885">
    <property type="entry name" value="HAMP"/>
    <property type="match status" value="1"/>
</dbReference>
<proteinExistence type="predicted"/>
<dbReference type="Gene3D" id="1.10.287.130">
    <property type="match status" value="1"/>
</dbReference>
<dbReference type="SUPFAM" id="SSF55874">
    <property type="entry name" value="ATPase domain of HSP90 chaperone/DNA topoisomerase II/histidine kinase"/>
    <property type="match status" value="1"/>
</dbReference>
<dbReference type="PANTHER" id="PTHR43065">
    <property type="entry name" value="SENSOR HISTIDINE KINASE"/>
    <property type="match status" value="1"/>
</dbReference>
<keyword evidence="6" id="KW-0547">Nucleotide-binding</keyword>
<evidence type="ECO:0000256" key="10">
    <source>
        <dbReference type="SAM" id="Coils"/>
    </source>
</evidence>